<dbReference type="GO" id="GO:1905502">
    <property type="term" value="F:acetyl-CoA binding"/>
    <property type="evidence" value="ECO:0007669"/>
    <property type="project" value="TreeGrafter"/>
</dbReference>
<dbReference type="CDD" id="cd04301">
    <property type="entry name" value="NAT_SF"/>
    <property type="match status" value="1"/>
</dbReference>
<sequence length="157" mass="17691">MQVITLKEHPEYLAEAIRYFQNQWAGPDSLMVYEDSLTHSFSANPLPQWLLLVNEEIAADGRYQIIGCGGLIPNDFISRMDLTPWLCALYVDPLWRGQGGARLLIETAKQRAAGAGFDSLYLCTDLATFYEKFAFEPIGTGYHPWGESSTIYRCSLT</sequence>
<dbReference type="EMBL" id="QRMZ01000008">
    <property type="protein sequence ID" value="RHK06694.1"/>
    <property type="molecule type" value="Genomic_DNA"/>
</dbReference>
<dbReference type="PANTHER" id="PTHR13538:SF4">
    <property type="entry name" value="N-ALPHA-ACETYLTRANSFERASE 80"/>
    <property type="match status" value="1"/>
</dbReference>
<dbReference type="PROSITE" id="PS51186">
    <property type="entry name" value="GNAT"/>
    <property type="match status" value="1"/>
</dbReference>
<evidence type="ECO:0000313" key="3">
    <source>
        <dbReference type="Proteomes" id="UP000286288"/>
    </source>
</evidence>
<dbReference type="PANTHER" id="PTHR13538">
    <property type="entry name" value="N-ACETYLTRANSFERASE 6"/>
    <property type="match status" value="1"/>
</dbReference>
<protein>
    <submittedName>
        <fullName evidence="2">GNAT family N-acetyltransferase</fullName>
    </submittedName>
</protein>
<dbReference type="SUPFAM" id="SSF55729">
    <property type="entry name" value="Acyl-CoA N-acyltransferases (Nat)"/>
    <property type="match status" value="1"/>
</dbReference>
<dbReference type="InterPro" id="IPR000182">
    <property type="entry name" value="GNAT_dom"/>
</dbReference>
<name>A0A415ETT0_ENTCA</name>
<organism evidence="2 3">
    <name type="scientific">Enterococcus casseliflavus</name>
    <name type="common">Enterococcus flavescens</name>
    <dbReference type="NCBI Taxonomy" id="37734"/>
    <lineage>
        <taxon>Bacteria</taxon>
        <taxon>Bacillati</taxon>
        <taxon>Bacillota</taxon>
        <taxon>Bacilli</taxon>
        <taxon>Lactobacillales</taxon>
        <taxon>Enterococcaceae</taxon>
        <taxon>Enterococcus</taxon>
    </lineage>
</organism>
<dbReference type="GO" id="GO:0005737">
    <property type="term" value="C:cytoplasm"/>
    <property type="evidence" value="ECO:0007669"/>
    <property type="project" value="TreeGrafter"/>
</dbReference>
<dbReference type="GO" id="GO:0008080">
    <property type="term" value="F:N-acetyltransferase activity"/>
    <property type="evidence" value="ECO:0007669"/>
    <property type="project" value="InterPro"/>
</dbReference>
<dbReference type="Gene3D" id="3.40.630.30">
    <property type="match status" value="1"/>
</dbReference>
<keyword evidence="2" id="KW-0808">Transferase</keyword>
<dbReference type="InterPro" id="IPR039840">
    <property type="entry name" value="NAA80"/>
</dbReference>
<comment type="caution">
    <text evidence="2">The sequence shown here is derived from an EMBL/GenBank/DDBJ whole genome shotgun (WGS) entry which is preliminary data.</text>
</comment>
<proteinExistence type="predicted"/>
<evidence type="ECO:0000259" key="1">
    <source>
        <dbReference type="PROSITE" id="PS51186"/>
    </source>
</evidence>
<gene>
    <name evidence="2" type="ORF">DW084_07485</name>
</gene>
<feature type="domain" description="N-acetyltransferase" evidence="1">
    <location>
        <begin position="4"/>
        <end position="157"/>
    </location>
</feature>
<accession>A0A415ETT0</accession>
<dbReference type="Pfam" id="PF00583">
    <property type="entry name" value="Acetyltransf_1"/>
    <property type="match status" value="1"/>
</dbReference>
<dbReference type="InterPro" id="IPR016181">
    <property type="entry name" value="Acyl_CoA_acyltransferase"/>
</dbReference>
<dbReference type="AlphaFoldDB" id="A0A415ETT0"/>
<reference evidence="2 3" key="1">
    <citation type="submission" date="2018-08" db="EMBL/GenBank/DDBJ databases">
        <title>A genome reference for cultivated species of the human gut microbiota.</title>
        <authorList>
            <person name="Zou Y."/>
            <person name="Xue W."/>
            <person name="Luo G."/>
        </authorList>
    </citation>
    <scope>NUCLEOTIDE SEQUENCE [LARGE SCALE GENOMIC DNA]</scope>
    <source>
        <strain evidence="2 3">AF48-16</strain>
    </source>
</reference>
<dbReference type="Proteomes" id="UP000286288">
    <property type="component" value="Unassembled WGS sequence"/>
</dbReference>
<evidence type="ECO:0000313" key="2">
    <source>
        <dbReference type="EMBL" id="RHK06694.1"/>
    </source>
</evidence>